<dbReference type="VEuPathDB" id="FungiDB:JI435_404060"/>
<feature type="compositionally biased region" description="Polar residues" evidence="1">
    <location>
        <begin position="30"/>
        <end position="42"/>
    </location>
</feature>
<feature type="region of interest" description="Disordered" evidence="1">
    <location>
        <begin position="15"/>
        <end position="60"/>
    </location>
</feature>
<evidence type="ECO:0000313" key="3">
    <source>
        <dbReference type="Proteomes" id="UP000663193"/>
    </source>
</evidence>
<dbReference type="AlphaFoldDB" id="A0A7U2EVB8"/>
<name>A0A7U2EVB8_PHANO</name>
<dbReference type="Proteomes" id="UP000663193">
    <property type="component" value="Chromosome 3"/>
</dbReference>
<proteinExistence type="predicted"/>
<reference evidence="3" key="1">
    <citation type="journal article" date="2021" name="BMC Genomics">
        <title>Chromosome-level genome assembly and manually-curated proteome of model necrotroph Parastagonospora nodorum Sn15 reveals a genome-wide trove of candidate effector homologs, and redundancy of virulence-related functions within an accessory chromosome.</title>
        <authorList>
            <person name="Bertazzoni S."/>
            <person name="Jones D.A.B."/>
            <person name="Phan H.T."/>
            <person name="Tan K.-C."/>
            <person name="Hane J.K."/>
        </authorList>
    </citation>
    <scope>NUCLEOTIDE SEQUENCE [LARGE SCALE GENOMIC DNA]</scope>
    <source>
        <strain evidence="3">SN15 / ATCC MYA-4574 / FGSC 10173)</strain>
    </source>
</reference>
<protein>
    <submittedName>
        <fullName evidence="2">Uncharacterized protein</fullName>
    </submittedName>
</protein>
<keyword evidence="3" id="KW-1185">Reference proteome</keyword>
<dbReference type="EMBL" id="CP069025">
    <property type="protein sequence ID" value="QRC93557.1"/>
    <property type="molecule type" value="Genomic_DNA"/>
</dbReference>
<accession>A0A7U2EVB8</accession>
<organism evidence="2 3">
    <name type="scientific">Phaeosphaeria nodorum (strain SN15 / ATCC MYA-4574 / FGSC 10173)</name>
    <name type="common">Glume blotch fungus</name>
    <name type="synonym">Parastagonospora nodorum</name>
    <dbReference type="NCBI Taxonomy" id="321614"/>
    <lineage>
        <taxon>Eukaryota</taxon>
        <taxon>Fungi</taxon>
        <taxon>Dikarya</taxon>
        <taxon>Ascomycota</taxon>
        <taxon>Pezizomycotina</taxon>
        <taxon>Dothideomycetes</taxon>
        <taxon>Pleosporomycetidae</taxon>
        <taxon>Pleosporales</taxon>
        <taxon>Pleosporineae</taxon>
        <taxon>Phaeosphaeriaceae</taxon>
        <taxon>Parastagonospora</taxon>
    </lineage>
</organism>
<gene>
    <name evidence="2" type="ORF">JI435_404060</name>
</gene>
<evidence type="ECO:0000256" key="1">
    <source>
        <dbReference type="SAM" id="MobiDB-lite"/>
    </source>
</evidence>
<feature type="compositionally biased region" description="Basic and acidic residues" evidence="1">
    <location>
        <begin position="49"/>
        <end position="58"/>
    </location>
</feature>
<evidence type="ECO:0000313" key="2">
    <source>
        <dbReference type="EMBL" id="QRC93557.1"/>
    </source>
</evidence>
<sequence>MFATDSPGALSWLRKTLPPVSARQLRDKVSQAQGSKTKTPESQSHKKQKVSDLSDRKGVGGAEGWSLWLAAEAQSEPELNGIH</sequence>